<feature type="domain" description="Peptidase S49" evidence="5">
    <location>
        <begin position="101"/>
        <end position="251"/>
    </location>
</feature>
<evidence type="ECO:0000259" key="5">
    <source>
        <dbReference type="Pfam" id="PF01343"/>
    </source>
</evidence>
<dbReference type="InterPro" id="IPR002142">
    <property type="entry name" value="Peptidase_S49"/>
</dbReference>
<dbReference type="Gene3D" id="3.90.226.10">
    <property type="entry name" value="2-enoyl-CoA Hydratase, Chain A, domain 1"/>
    <property type="match status" value="1"/>
</dbReference>
<evidence type="ECO:0000256" key="4">
    <source>
        <dbReference type="ARBA" id="ARBA00022825"/>
    </source>
</evidence>
<evidence type="ECO:0000313" key="7">
    <source>
        <dbReference type="Proteomes" id="UP001317705"/>
    </source>
</evidence>
<dbReference type="CDD" id="cd07023">
    <property type="entry name" value="S49_Sppa_N_C"/>
    <property type="match status" value="1"/>
</dbReference>
<dbReference type="PANTHER" id="PTHR42987:SF7">
    <property type="entry name" value="SIGNAL PEPTIDE PEPTIDASE SPPA-RELATED"/>
    <property type="match status" value="1"/>
</dbReference>
<comment type="similarity">
    <text evidence="1">Belongs to the peptidase S49 family.</text>
</comment>
<evidence type="ECO:0000256" key="1">
    <source>
        <dbReference type="ARBA" id="ARBA00008683"/>
    </source>
</evidence>
<evidence type="ECO:0000256" key="2">
    <source>
        <dbReference type="ARBA" id="ARBA00022670"/>
    </source>
</evidence>
<dbReference type="InterPro" id="IPR004635">
    <property type="entry name" value="Pept_S49_SppA"/>
</dbReference>
<evidence type="ECO:0000256" key="3">
    <source>
        <dbReference type="ARBA" id="ARBA00022801"/>
    </source>
</evidence>
<name>A0ABM8EK67_9BACT</name>
<gene>
    <name evidence="6" type="ORF">GURASL_17630</name>
</gene>
<reference evidence="6 7" key="1">
    <citation type="submission" date="2022-12" db="EMBL/GenBank/DDBJ databases">
        <title>Polyphasic characterization of Geotalea uranireducens NIT-SL11 newly isolated from a complex of sewage sludge and microbially reduced graphene oxide.</title>
        <authorList>
            <person name="Xie L."/>
            <person name="Yoshida N."/>
            <person name="Meng L."/>
        </authorList>
    </citation>
    <scope>NUCLEOTIDE SEQUENCE [LARGE SCALE GENOMIC DNA]</scope>
    <source>
        <strain evidence="6 7">NIT-SL11</strain>
    </source>
</reference>
<protein>
    <submittedName>
        <fullName evidence="6">Multidrug transporter</fullName>
    </submittedName>
</protein>
<keyword evidence="3" id="KW-0378">Hydrolase</keyword>
<accession>A0ABM8EK67</accession>
<dbReference type="InterPro" id="IPR029045">
    <property type="entry name" value="ClpP/crotonase-like_dom_sf"/>
</dbReference>
<dbReference type="Pfam" id="PF01343">
    <property type="entry name" value="Peptidase_S49"/>
    <property type="match status" value="1"/>
</dbReference>
<keyword evidence="2" id="KW-0645">Protease</keyword>
<dbReference type="Gene3D" id="6.20.330.10">
    <property type="match status" value="1"/>
</dbReference>
<dbReference type="PANTHER" id="PTHR42987">
    <property type="entry name" value="PEPTIDASE S49"/>
    <property type="match status" value="1"/>
</dbReference>
<dbReference type="PROSITE" id="PS51257">
    <property type="entry name" value="PROKAR_LIPOPROTEIN"/>
    <property type="match status" value="1"/>
</dbReference>
<dbReference type="NCBIfam" id="TIGR00706">
    <property type="entry name" value="SppA_dom"/>
    <property type="match status" value="1"/>
</dbReference>
<dbReference type="Proteomes" id="UP001317705">
    <property type="component" value="Chromosome"/>
</dbReference>
<keyword evidence="7" id="KW-1185">Reference proteome</keyword>
<keyword evidence="4" id="KW-0720">Serine protease</keyword>
<organism evidence="6 7">
    <name type="scientific">Geotalea uraniireducens</name>
    <dbReference type="NCBI Taxonomy" id="351604"/>
    <lineage>
        <taxon>Bacteria</taxon>
        <taxon>Pseudomonadati</taxon>
        <taxon>Thermodesulfobacteriota</taxon>
        <taxon>Desulfuromonadia</taxon>
        <taxon>Geobacterales</taxon>
        <taxon>Geobacteraceae</taxon>
        <taxon>Geotalea</taxon>
    </lineage>
</organism>
<proteinExistence type="inferred from homology"/>
<evidence type="ECO:0000313" key="6">
    <source>
        <dbReference type="EMBL" id="BDV42840.1"/>
    </source>
</evidence>
<dbReference type="InterPro" id="IPR047272">
    <property type="entry name" value="S49_SppA_C"/>
</dbReference>
<sequence>MAVTGRKNILLGVVLASCALVGLFVLSVLLVRLALGERLTISSGPGVGYVEVKGVIVDAEEVVKQLHALQKNDDVRAVVLRIDSPGGVVGPSQEIYQEVKKLAAVKKVVVSMGSVAASGGYYIAVPATTIYANPGTITGSIGVLMKLSNIEGLLGKVGMKAFILKSGEYKDSGSPLRPLTAADRAVLQGVIDNLHDQFIRAVAEGRKLPLAVTRKLADGRVYTGEQALGLKLVDRLGTLQDAVTEAGRLAGIVGEPTLITPPRKPALLRDLLVEELAGAVRGAVRQESRFSVNYQLDGPSR</sequence>
<dbReference type="EMBL" id="AP027151">
    <property type="protein sequence ID" value="BDV42840.1"/>
    <property type="molecule type" value="Genomic_DNA"/>
</dbReference>
<dbReference type="SUPFAM" id="SSF52096">
    <property type="entry name" value="ClpP/crotonase"/>
    <property type="match status" value="1"/>
</dbReference>
<dbReference type="RefSeq" id="WP_282003532.1">
    <property type="nucleotide sequence ID" value="NZ_AP027151.1"/>
</dbReference>